<comment type="caution">
    <text evidence="3">The sequence shown here is derived from an EMBL/GenBank/DDBJ whole genome shotgun (WGS) entry which is preliminary data.</text>
</comment>
<dbReference type="SUPFAM" id="SSF53335">
    <property type="entry name" value="S-adenosyl-L-methionine-dependent methyltransferases"/>
    <property type="match status" value="1"/>
</dbReference>
<dbReference type="CDD" id="cd02440">
    <property type="entry name" value="AdoMet_MTases"/>
    <property type="match status" value="1"/>
</dbReference>
<evidence type="ECO:0000259" key="2">
    <source>
        <dbReference type="Pfam" id="PF13649"/>
    </source>
</evidence>
<gene>
    <name evidence="3" type="ORF">ACFQ2C_06005</name>
</gene>
<dbReference type="InterPro" id="IPR029063">
    <property type="entry name" value="SAM-dependent_MTases_sf"/>
</dbReference>
<keyword evidence="4" id="KW-1185">Reference proteome</keyword>
<dbReference type="Gene3D" id="3.40.50.150">
    <property type="entry name" value="Vaccinia Virus protein VP39"/>
    <property type="match status" value="1"/>
</dbReference>
<dbReference type="EMBL" id="JBHTKY010000006">
    <property type="protein sequence ID" value="MFD1165158.1"/>
    <property type="molecule type" value="Genomic_DNA"/>
</dbReference>
<dbReference type="Proteomes" id="UP001597205">
    <property type="component" value="Unassembled WGS sequence"/>
</dbReference>
<dbReference type="PANTHER" id="PTHR43861">
    <property type="entry name" value="TRANS-ACONITATE 2-METHYLTRANSFERASE-RELATED"/>
    <property type="match status" value="1"/>
</dbReference>
<name>A0ABW3RIZ5_9SPHI</name>
<sequence length="202" mass="23398">MKDRDKKNVFKVYDIVGDWFFENRSQSLMEKDHLDSLISKLPANARILDLGCGTGKPIYEYLIHKKFKVVGVDASEKMIGIAKKNFPSGEFYVQDMRELALNQKFDAIIAWHSFFHLQHPDQIEMFSNFKEFLFPNGMLLLTTGTEKTEVWSEINGKQLYHSSLSIEDYNELLKKNNFELINHTVNDVHCGGATVWLAKYLP</sequence>
<protein>
    <submittedName>
        <fullName evidence="3">Class I SAM-dependent methyltransferase</fullName>
    </submittedName>
</protein>
<evidence type="ECO:0000256" key="1">
    <source>
        <dbReference type="ARBA" id="ARBA00022679"/>
    </source>
</evidence>
<keyword evidence="3" id="KW-0489">Methyltransferase</keyword>
<proteinExistence type="predicted"/>
<evidence type="ECO:0000313" key="4">
    <source>
        <dbReference type="Proteomes" id="UP001597205"/>
    </source>
</evidence>
<dbReference type="InterPro" id="IPR041698">
    <property type="entry name" value="Methyltransf_25"/>
</dbReference>
<dbReference type="GO" id="GO:0008168">
    <property type="term" value="F:methyltransferase activity"/>
    <property type="evidence" value="ECO:0007669"/>
    <property type="project" value="UniProtKB-KW"/>
</dbReference>
<evidence type="ECO:0000313" key="3">
    <source>
        <dbReference type="EMBL" id="MFD1165158.1"/>
    </source>
</evidence>
<organism evidence="3 4">
    <name type="scientific">Sphingobacterium daejeonense</name>
    <dbReference type="NCBI Taxonomy" id="371142"/>
    <lineage>
        <taxon>Bacteria</taxon>
        <taxon>Pseudomonadati</taxon>
        <taxon>Bacteroidota</taxon>
        <taxon>Sphingobacteriia</taxon>
        <taxon>Sphingobacteriales</taxon>
        <taxon>Sphingobacteriaceae</taxon>
        <taxon>Sphingobacterium</taxon>
    </lineage>
</organism>
<feature type="domain" description="Methyltransferase" evidence="2">
    <location>
        <begin position="47"/>
        <end position="137"/>
    </location>
</feature>
<dbReference type="RefSeq" id="WP_380895102.1">
    <property type="nucleotide sequence ID" value="NZ_JBHTKY010000006.1"/>
</dbReference>
<accession>A0ABW3RIZ5</accession>
<keyword evidence="1" id="KW-0808">Transferase</keyword>
<reference evidence="4" key="1">
    <citation type="journal article" date="2019" name="Int. J. Syst. Evol. Microbiol.">
        <title>The Global Catalogue of Microorganisms (GCM) 10K type strain sequencing project: providing services to taxonomists for standard genome sequencing and annotation.</title>
        <authorList>
            <consortium name="The Broad Institute Genomics Platform"/>
            <consortium name="The Broad Institute Genome Sequencing Center for Infectious Disease"/>
            <person name="Wu L."/>
            <person name="Ma J."/>
        </authorList>
    </citation>
    <scope>NUCLEOTIDE SEQUENCE [LARGE SCALE GENOMIC DNA]</scope>
    <source>
        <strain evidence="4">CCUG 52468</strain>
    </source>
</reference>
<dbReference type="GO" id="GO:0032259">
    <property type="term" value="P:methylation"/>
    <property type="evidence" value="ECO:0007669"/>
    <property type="project" value="UniProtKB-KW"/>
</dbReference>
<dbReference type="Pfam" id="PF13649">
    <property type="entry name" value="Methyltransf_25"/>
    <property type="match status" value="1"/>
</dbReference>